<dbReference type="AlphaFoldDB" id="A0A2H3KAY8"/>
<dbReference type="RefSeq" id="WP_097554274.1">
    <property type="nucleotide sequence ID" value="NZ_PCMW01000049.1"/>
</dbReference>
<gene>
    <name evidence="2" type="ORF">B0A77_09440</name>
</gene>
<protein>
    <recommendedName>
        <fullName evidence="4">Cytochrome c domain-containing protein</fullName>
    </recommendedName>
</protein>
<name>A0A2H3KAY8_9FLAO</name>
<reference evidence="2 3" key="1">
    <citation type="submission" date="2017-09" db="EMBL/GenBank/DDBJ databases">
        <title>Whole genomes of Flavobacteriaceae.</title>
        <authorList>
            <person name="Stine C."/>
            <person name="Li C."/>
            <person name="Tadesse D."/>
        </authorList>
    </citation>
    <scope>NUCLEOTIDE SEQUENCE [LARGE SCALE GENOMIC DNA]</scope>
    <source>
        <strain evidence="2 3">ATCC 35036</strain>
    </source>
</reference>
<keyword evidence="1" id="KW-0732">Signal</keyword>
<feature type="chain" id="PRO_5013931020" description="Cytochrome c domain-containing protein" evidence="1">
    <location>
        <begin position="22"/>
        <end position="112"/>
    </location>
</feature>
<feature type="signal peptide" evidence="1">
    <location>
        <begin position="1"/>
        <end position="21"/>
    </location>
</feature>
<evidence type="ECO:0000313" key="3">
    <source>
        <dbReference type="Proteomes" id="UP000220828"/>
    </source>
</evidence>
<sequence>MKIIKKLVFCFYLALLTSCESNTYQDISVAVATPTYTTNVASIINAKCVGCHATGAQLPALDSYSAVKTATNSGNLICRIEASCGSVMPPGDPLPQASIDMIKLWKTQGFAN</sequence>
<evidence type="ECO:0000256" key="1">
    <source>
        <dbReference type="SAM" id="SignalP"/>
    </source>
</evidence>
<proteinExistence type="predicted"/>
<dbReference type="OrthoDB" id="9786191at2"/>
<evidence type="ECO:0008006" key="4">
    <source>
        <dbReference type="Google" id="ProtNLM"/>
    </source>
</evidence>
<accession>A0A2H3KAY8</accession>
<dbReference type="Proteomes" id="UP000220828">
    <property type="component" value="Unassembled WGS sequence"/>
</dbReference>
<dbReference type="EMBL" id="PCMW01000049">
    <property type="protein sequence ID" value="PDS24034.1"/>
    <property type="molecule type" value="Genomic_DNA"/>
</dbReference>
<dbReference type="PROSITE" id="PS51257">
    <property type="entry name" value="PROKAR_LIPOPROTEIN"/>
    <property type="match status" value="1"/>
</dbReference>
<organism evidence="2 3">
    <name type="scientific">Flavobacterium branchiophilum</name>
    <dbReference type="NCBI Taxonomy" id="55197"/>
    <lineage>
        <taxon>Bacteria</taxon>
        <taxon>Pseudomonadati</taxon>
        <taxon>Bacteroidota</taxon>
        <taxon>Flavobacteriia</taxon>
        <taxon>Flavobacteriales</taxon>
        <taxon>Flavobacteriaceae</taxon>
        <taxon>Flavobacterium</taxon>
    </lineage>
</organism>
<comment type="caution">
    <text evidence="2">The sequence shown here is derived from an EMBL/GenBank/DDBJ whole genome shotgun (WGS) entry which is preliminary data.</text>
</comment>
<evidence type="ECO:0000313" key="2">
    <source>
        <dbReference type="EMBL" id="PDS24034.1"/>
    </source>
</evidence>